<dbReference type="Gene3D" id="2.120.10.10">
    <property type="match status" value="1"/>
</dbReference>
<keyword evidence="3" id="KW-1185">Reference proteome</keyword>
<evidence type="ECO:0000313" key="2">
    <source>
        <dbReference type="EMBL" id="CAG4994138.1"/>
    </source>
</evidence>
<dbReference type="InterPro" id="IPR023296">
    <property type="entry name" value="Glyco_hydro_beta-prop_sf"/>
</dbReference>
<evidence type="ECO:0000259" key="1">
    <source>
        <dbReference type="Pfam" id="PF13088"/>
    </source>
</evidence>
<organism evidence="2 3">
    <name type="scientific">Dyadobacter helix</name>
    <dbReference type="NCBI Taxonomy" id="2822344"/>
    <lineage>
        <taxon>Bacteria</taxon>
        <taxon>Pseudomonadati</taxon>
        <taxon>Bacteroidota</taxon>
        <taxon>Cytophagia</taxon>
        <taxon>Cytophagales</taxon>
        <taxon>Spirosomataceae</taxon>
        <taxon>Dyadobacter</taxon>
    </lineage>
</organism>
<accession>A0A916J8Q4</accession>
<dbReference type="PANTHER" id="PTHR43752">
    <property type="entry name" value="BNR/ASP-BOX REPEAT FAMILY PROTEIN"/>
    <property type="match status" value="1"/>
</dbReference>
<proteinExistence type="predicted"/>
<evidence type="ECO:0000313" key="3">
    <source>
        <dbReference type="Proteomes" id="UP000680038"/>
    </source>
</evidence>
<dbReference type="AlphaFoldDB" id="A0A916J8Q4"/>
<dbReference type="InterPro" id="IPR036278">
    <property type="entry name" value="Sialidase_sf"/>
</dbReference>
<dbReference type="CDD" id="cd15482">
    <property type="entry name" value="Sialidase_non-viral"/>
    <property type="match status" value="1"/>
</dbReference>
<gene>
    <name evidence="2" type="ORF">DYBT9275_01326</name>
</gene>
<dbReference type="InterPro" id="IPR011040">
    <property type="entry name" value="Sialidase"/>
</dbReference>
<dbReference type="Pfam" id="PF13088">
    <property type="entry name" value="BNR_2"/>
    <property type="match status" value="1"/>
</dbReference>
<dbReference type="PANTHER" id="PTHR43752:SF2">
    <property type="entry name" value="BNR_ASP-BOX REPEAT FAMILY PROTEIN"/>
    <property type="match status" value="1"/>
</dbReference>
<dbReference type="Proteomes" id="UP000680038">
    <property type="component" value="Unassembled WGS sequence"/>
</dbReference>
<dbReference type="Gene3D" id="2.115.10.20">
    <property type="entry name" value="Glycosyl hydrolase domain, family 43"/>
    <property type="match status" value="1"/>
</dbReference>
<protein>
    <recommendedName>
        <fullName evidence="1">Sialidase domain-containing protein</fullName>
    </recommendedName>
</protein>
<feature type="domain" description="Sialidase" evidence="1">
    <location>
        <begin position="65"/>
        <end position="354"/>
    </location>
</feature>
<dbReference type="EMBL" id="CAJRAF010000001">
    <property type="protein sequence ID" value="CAG4994138.1"/>
    <property type="molecule type" value="Genomic_DNA"/>
</dbReference>
<reference evidence="2" key="1">
    <citation type="submission" date="2021-04" db="EMBL/GenBank/DDBJ databases">
        <authorList>
            <person name="Rodrigo-Torres L."/>
            <person name="Arahal R. D."/>
            <person name="Lucena T."/>
        </authorList>
    </citation>
    <scope>NUCLEOTIDE SEQUENCE</scope>
    <source>
        <strain evidence="2">CECT 9275</strain>
    </source>
</reference>
<dbReference type="SUPFAM" id="SSF50939">
    <property type="entry name" value="Sialidases"/>
    <property type="match status" value="1"/>
</dbReference>
<dbReference type="RefSeq" id="WP_215237989.1">
    <property type="nucleotide sequence ID" value="NZ_CAJRAF010000001.1"/>
</dbReference>
<name>A0A916J8Q4_9BACT</name>
<comment type="caution">
    <text evidence="2">The sequence shown here is derived from an EMBL/GenBank/DDBJ whole genome shotgun (WGS) entry which is preliminary data.</text>
</comment>
<sequence length="391" mass="44449">MQFNYITFILIILGVRALAQTDLTKTDPQRASAAIILEQPADDARIKNRQHERVPSLVTSADGKTIFVVWYSGGKEEGPGNYATLAVSTDGGKSWKNDQLVVFPKESTTRVYDAALWRDKSGQVWLFYATALNNEYWDLKGGVHAIPVTWNGKKVVHGKSRLLSYGIMMNKPLYVPQKDFALFPVSVWKLSPDALQKPGYVQDGTFIHRFDYNGKKKRALTTLVPYSSVRMADSARTYDEHMVVQTSDNGAMLCFVRGDKRTIYYCKSTDYGASWSKLEPFRLTGPTTSSRFHIRRLASGNLLLVMNDNRNRLDMTAFISKDGGKTWPHKLLLDERDWVSYPDVDQTADGTIHVTYDRERTGAMDILYCRFKEEDVILGNQKNIFRTRVNP</sequence>